<dbReference type="PROSITE" id="PS50835">
    <property type="entry name" value="IG_LIKE"/>
    <property type="match status" value="1"/>
</dbReference>
<dbReference type="InterPro" id="IPR050412">
    <property type="entry name" value="Ig-like_Receptors_ImmuneReg"/>
</dbReference>
<dbReference type="Pfam" id="PF00047">
    <property type="entry name" value="ig"/>
    <property type="match status" value="2"/>
</dbReference>
<dbReference type="Proteomes" id="UP000824540">
    <property type="component" value="Unassembled WGS sequence"/>
</dbReference>
<dbReference type="SUPFAM" id="SSF48726">
    <property type="entry name" value="Immunoglobulin"/>
    <property type="match status" value="2"/>
</dbReference>
<reference evidence="4" key="1">
    <citation type="thesis" date="2021" institute="BYU ScholarsArchive" country="Provo, UT, USA">
        <title>Applications of and Algorithms for Genome Assembly and Genomic Analyses with an Emphasis on Marine Teleosts.</title>
        <authorList>
            <person name="Pickett B.D."/>
        </authorList>
    </citation>
    <scope>NUCLEOTIDE SEQUENCE</scope>
    <source>
        <strain evidence="4">HI-2016</strain>
    </source>
</reference>
<evidence type="ECO:0000256" key="1">
    <source>
        <dbReference type="ARBA" id="ARBA00023157"/>
    </source>
</evidence>
<dbReference type="InterPro" id="IPR013151">
    <property type="entry name" value="Immunoglobulin_dom"/>
</dbReference>
<gene>
    <name evidence="4" type="ORF">JZ751_015392</name>
</gene>
<sequence>MRHQSERTDITFIINSVKREDSGSYTCVFSKSEYEPSNVTGKGDNSVTLQVSAGFLLGDISLKETSVKGGSDVEFTCTVSDIRRTDLSRNLSYTYLCKDGAAVQIKLWDRRIHGAIFTLKRVTAEDSGNYSCILFVSKLLSSKVMELHGNNAVELQVHGAGRNHLEFS</sequence>
<name>A0A8T2MJA4_9TELE</name>
<feature type="non-terminal residue" evidence="4">
    <location>
        <position position="168"/>
    </location>
</feature>
<dbReference type="SMART" id="SM00409">
    <property type="entry name" value="IG"/>
    <property type="match status" value="1"/>
</dbReference>
<evidence type="ECO:0000256" key="2">
    <source>
        <dbReference type="ARBA" id="ARBA00023319"/>
    </source>
</evidence>
<dbReference type="AlphaFoldDB" id="A0A8T2MJA4"/>
<evidence type="ECO:0000313" key="5">
    <source>
        <dbReference type="Proteomes" id="UP000824540"/>
    </source>
</evidence>
<dbReference type="EMBL" id="JAFBMS010002436">
    <property type="protein sequence ID" value="KAG9328284.1"/>
    <property type="molecule type" value="Genomic_DNA"/>
</dbReference>
<dbReference type="OrthoDB" id="8958527at2759"/>
<evidence type="ECO:0000313" key="4">
    <source>
        <dbReference type="EMBL" id="KAG9328284.1"/>
    </source>
</evidence>
<keyword evidence="2" id="KW-0393">Immunoglobulin domain</keyword>
<dbReference type="Gene3D" id="2.60.40.10">
    <property type="entry name" value="Immunoglobulins"/>
    <property type="match status" value="2"/>
</dbReference>
<dbReference type="PANTHER" id="PTHR11738:SF186">
    <property type="entry name" value="OSTEOCLAST-ASSOCIATED IMMUNOGLOBULIN-LIKE RECEPTOR"/>
    <property type="match status" value="1"/>
</dbReference>
<dbReference type="PANTHER" id="PTHR11738">
    <property type="entry name" value="MHC CLASS I NK CELL RECEPTOR"/>
    <property type="match status" value="1"/>
</dbReference>
<dbReference type="InterPro" id="IPR007110">
    <property type="entry name" value="Ig-like_dom"/>
</dbReference>
<keyword evidence="5" id="KW-1185">Reference proteome</keyword>
<dbReference type="InterPro" id="IPR013783">
    <property type="entry name" value="Ig-like_fold"/>
</dbReference>
<evidence type="ECO:0000259" key="3">
    <source>
        <dbReference type="PROSITE" id="PS50835"/>
    </source>
</evidence>
<dbReference type="InterPro" id="IPR036179">
    <property type="entry name" value="Ig-like_dom_sf"/>
</dbReference>
<dbReference type="InterPro" id="IPR003599">
    <property type="entry name" value="Ig_sub"/>
</dbReference>
<dbReference type="GO" id="GO:0002764">
    <property type="term" value="P:immune response-regulating signaling pathway"/>
    <property type="evidence" value="ECO:0007669"/>
    <property type="project" value="TreeGrafter"/>
</dbReference>
<organism evidence="4 5">
    <name type="scientific">Albula glossodonta</name>
    <name type="common">roundjaw bonefish</name>
    <dbReference type="NCBI Taxonomy" id="121402"/>
    <lineage>
        <taxon>Eukaryota</taxon>
        <taxon>Metazoa</taxon>
        <taxon>Chordata</taxon>
        <taxon>Craniata</taxon>
        <taxon>Vertebrata</taxon>
        <taxon>Euteleostomi</taxon>
        <taxon>Actinopterygii</taxon>
        <taxon>Neopterygii</taxon>
        <taxon>Teleostei</taxon>
        <taxon>Albuliformes</taxon>
        <taxon>Albulidae</taxon>
        <taxon>Albula</taxon>
    </lineage>
</organism>
<protein>
    <recommendedName>
        <fullName evidence="3">Ig-like domain-containing protein</fullName>
    </recommendedName>
</protein>
<comment type="caution">
    <text evidence="4">The sequence shown here is derived from an EMBL/GenBank/DDBJ whole genome shotgun (WGS) entry which is preliminary data.</text>
</comment>
<feature type="domain" description="Ig-like" evidence="3">
    <location>
        <begin position="36"/>
        <end position="132"/>
    </location>
</feature>
<proteinExistence type="predicted"/>
<dbReference type="GO" id="GO:0007166">
    <property type="term" value="P:cell surface receptor signaling pathway"/>
    <property type="evidence" value="ECO:0007669"/>
    <property type="project" value="UniProtKB-ARBA"/>
</dbReference>
<accession>A0A8T2MJA4</accession>
<keyword evidence="1" id="KW-1015">Disulfide bond</keyword>